<accession>A0A7W9EZ96</accession>
<dbReference type="AlphaFoldDB" id="A0A7W9EZ96"/>
<proteinExistence type="predicted"/>
<dbReference type="RefSeq" id="WP_183530743.1">
    <property type="nucleotide sequence ID" value="NZ_JACIJM010000012.1"/>
</dbReference>
<organism evidence="1 2">
    <name type="scientific">Yoonia ponticola</name>
    <dbReference type="NCBI Taxonomy" id="1524255"/>
    <lineage>
        <taxon>Bacteria</taxon>
        <taxon>Pseudomonadati</taxon>
        <taxon>Pseudomonadota</taxon>
        <taxon>Alphaproteobacteria</taxon>
        <taxon>Rhodobacterales</taxon>
        <taxon>Paracoccaceae</taxon>
        <taxon>Yoonia</taxon>
    </lineage>
</organism>
<dbReference type="Proteomes" id="UP000535415">
    <property type="component" value="Unassembled WGS sequence"/>
</dbReference>
<name>A0A7W9EZ96_9RHOB</name>
<protein>
    <submittedName>
        <fullName evidence="1">Uncharacterized protein</fullName>
    </submittedName>
</protein>
<dbReference type="EMBL" id="JACIJM010000012">
    <property type="protein sequence ID" value="MBB5723653.1"/>
    <property type="molecule type" value="Genomic_DNA"/>
</dbReference>
<sequence length="88" mass="9423">MPILDDFKGYSPSMQSPVTNAVAVTPDDSADLSHLSRALYIGTGGDVRVTIADGSTLTFVNMVQGWHPIRVSKVWATGTTADHMVGCW</sequence>
<comment type="caution">
    <text evidence="1">The sequence shown here is derived from an EMBL/GenBank/DDBJ whole genome shotgun (WGS) entry which is preliminary data.</text>
</comment>
<keyword evidence="2" id="KW-1185">Reference proteome</keyword>
<evidence type="ECO:0000313" key="1">
    <source>
        <dbReference type="EMBL" id="MBB5723653.1"/>
    </source>
</evidence>
<gene>
    <name evidence="1" type="ORF">FHS72_003298</name>
</gene>
<reference evidence="1 2" key="1">
    <citation type="submission" date="2020-08" db="EMBL/GenBank/DDBJ databases">
        <title>Genomic Encyclopedia of Type Strains, Phase IV (KMG-IV): sequencing the most valuable type-strain genomes for metagenomic binning, comparative biology and taxonomic classification.</title>
        <authorList>
            <person name="Goeker M."/>
        </authorList>
    </citation>
    <scope>NUCLEOTIDE SEQUENCE [LARGE SCALE GENOMIC DNA]</scope>
    <source>
        <strain evidence="1 2">DSM 101064</strain>
    </source>
</reference>
<evidence type="ECO:0000313" key="2">
    <source>
        <dbReference type="Proteomes" id="UP000535415"/>
    </source>
</evidence>